<dbReference type="Pfam" id="PF02961">
    <property type="entry name" value="SAM_BAF"/>
    <property type="match status" value="1"/>
</dbReference>
<sequence>MVEAKHVIPREPIRIVEAKHVIPREPIRIDESRTDVSWIIMPVAVLPYRRRVHASRLVSLQVTENRSFVYRKPVVATSLLGKFMVMDKDRYSFVRWLAEQTGASSQQALECFKCLDAWSSAFK</sequence>
<reference evidence="1" key="1">
    <citation type="journal article" date="2023" name="Mol. Biol. Evol.">
        <title>Third-Generation Sequencing Reveals the Adaptive Role of the Epigenome in Three Deep-Sea Polychaetes.</title>
        <authorList>
            <person name="Perez M."/>
            <person name="Aroh O."/>
            <person name="Sun Y."/>
            <person name="Lan Y."/>
            <person name="Juniper S.K."/>
            <person name="Young C.R."/>
            <person name="Angers B."/>
            <person name="Qian P.Y."/>
        </authorList>
    </citation>
    <scope>NUCLEOTIDE SEQUENCE</scope>
    <source>
        <strain evidence="1">R07B-5</strain>
    </source>
</reference>
<dbReference type="InterPro" id="IPR004122">
    <property type="entry name" value="BAF_prot"/>
</dbReference>
<accession>A0AAD9PEA8</accession>
<protein>
    <submittedName>
        <fullName evidence="1">Uncharacterized protein</fullName>
    </submittedName>
</protein>
<evidence type="ECO:0000313" key="3">
    <source>
        <dbReference type="Proteomes" id="UP001209878"/>
    </source>
</evidence>
<keyword evidence="3" id="KW-1185">Reference proteome</keyword>
<dbReference type="Proteomes" id="UP001209878">
    <property type="component" value="Unassembled WGS sequence"/>
</dbReference>
<organism evidence="1 3">
    <name type="scientific">Ridgeia piscesae</name>
    <name type="common">Tubeworm</name>
    <dbReference type="NCBI Taxonomy" id="27915"/>
    <lineage>
        <taxon>Eukaryota</taxon>
        <taxon>Metazoa</taxon>
        <taxon>Spiralia</taxon>
        <taxon>Lophotrochozoa</taxon>
        <taxon>Annelida</taxon>
        <taxon>Polychaeta</taxon>
        <taxon>Sedentaria</taxon>
        <taxon>Canalipalpata</taxon>
        <taxon>Sabellida</taxon>
        <taxon>Siboglinidae</taxon>
        <taxon>Ridgeia</taxon>
    </lineage>
</organism>
<evidence type="ECO:0000313" key="2">
    <source>
        <dbReference type="EMBL" id="KAK2193262.1"/>
    </source>
</evidence>
<dbReference type="SUPFAM" id="SSF47798">
    <property type="entry name" value="Barrier-to-autointegration factor, BAF"/>
    <property type="match status" value="1"/>
</dbReference>
<dbReference type="AlphaFoldDB" id="A0AAD9PEA8"/>
<comment type="caution">
    <text evidence="1">The sequence shown here is derived from an EMBL/GenBank/DDBJ whole genome shotgun (WGS) entry which is preliminary data.</text>
</comment>
<dbReference type="EMBL" id="JAODUO010000015">
    <property type="protein sequence ID" value="KAK2193262.1"/>
    <property type="molecule type" value="Genomic_DNA"/>
</dbReference>
<name>A0AAD9PEA8_RIDPI</name>
<proteinExistence type="predicted"/>
<evidence type="ECO:0000313" key="1">
    <source>
        <dbReference type="EMBL" id="KAK2193261.1"/>
    </source>
</evidence>
<dbReference type="Gene3D" id="1.10.150.40">
    <property type="entry name" value="Barrier-to-autointegration factor, BAF"/>
    <property type="match status" value="1"/>
</dbReference>
<dbReference type="GO" id="GO:0003677">
    <property type="term" value="F:DNA binding"/>
    <property type="evidence" value="ECO:0007669"/>
    <property type="project" value="InterPro"/>
</dbReference>
<dbReference type="EMBL" id="JAODUO010000015">
    <property type="protein sequence ID" value="KAK2193261.1"/>
    <property type="molecule type" value="Genomic_DNA"/>
</dbReference>
<gene>
    <name evidence="1" type="ORF">NP493_16g06011</name>
    <name evidence="2" type="ORF">NP493_16g06012</name>
</gene>
<dbReference type="InterPro" id="IPR036617">
    <property type="entry name" value="BAF_sf"/>
</dbReference>